<sequence length="210" mass="23289">MDHHACGSQPSAGALEAKDILRDIGWLTSTRLRGYCKQGSIRTAVFSFAVEHVSVFEIVFVQIILNRVLLVGTKTSTYIGKPVVPNAAVHAVVEEQGLNPKVMVFKYKKKRTIAETSVIDRQNHSLVLAPHLLRHTLVIGALKACPGSRHNLSFPSRRPFFLKFLMPLKLCMCFMIVSLSYGDLTKQPNTRIRITGITGYQDSPAVTLDS</sequence>
<proteinExistence type="predicted"/>
<organism evidence="1 2">
    <name type="scientific">Vitis vinifera</name>
    <name type="common">Grape</name>
    <dbReference type="NCBI Taxonomy" id="29760"/>
    <lineage>
        <taxon>Eukaryota</taxon>
        <taxon>Viridiplantae</taxon>
        <taxon>Streptophyta</taxon>
        <taxon>Embryophyta</taxon>
        <taxon>Tracheophyta</taxon>
        <taxon>Spermatophyta</taxon>
        <taxon>Magnoliopsida</taxon>
        <taxon>eudicotyledons</taxon>
        <taxon>Gunneridae</taxon>
        <taxon>Pentapetalae</taxon>
        <taxon>rosids</taxon>
        <taxon>Vitales</taxon>
        <taxon>Vitaceae</taxon>
        <taxon>Viteae</taxon>
        <taxon>Vitis</taxon>
    </lineage>
</organism>
<keyword evidence="1" id="KW-0687">Ribonucleoprotein</keyword>
<dbReference type="GO" id="GO:0005840">
    <property type="term" value="C:ribosome"/>
    <property type="evidence" value="ECO:0007669"/>
    <property type="project" value="UniProtKB-KW"/>
</dbReference>
<keyword evidence="1" id="KW-0689">Ribosomal protein</keyword>
<accession>A0A438H9Z4</accession>
<comment type="caution">
    <text evidence="1">The sequence shown here is derived from an EMBL/GenBank/DDBJ whole genome shotgun (WGS) entry which is preliminary data.</text>
</comment>
<dbReference type="AlphaFoldDB" id="A0A438H9Z4"/>
<gene>
    <name evidence="1" type="primary">RPL21_3</name>
    <name evidence="1" type="ORF">CK203_041065</name>
</gene>
<dbReference type="InterPro" id="IPR036164">
    <property type="entry name" value="bL21-like_sf"/>
</dbReference>
<evidence type="ECO:0000313" key="1">
    <source>
        <dbReference type="EMBL" id="RVW81274.1"/>
    </source>
</evidence>
<dbReference type="Pfam" id="PF00829">
    <property type="entry name" value="Ribosomal_L21p"/>
    <property type="match status" value="1"/>
</dbReference>
<dbReference type="PANTHER" id="PTHR21349">
    <property type="entry name" value="50S RIBOSOMAL PROTEIN L21"/>
    <property type="match status" value="1"/>
</dbReference>
<reference evidence="1 2" key="1">
    <citation type="journal article" date="2018" name="PLoS Genet.">
        <title>Population sequencing reveals clonal diversity and ancestral inbreeding in the grapevine cultivar Chardonnay.</title>
        <authorList>
            <person name="Roach M.J."/>
            <person name="Johnson D.L."/>
            <person name="Bohlmann J."/>
            <person name="van Vuuren H.J."/>
            <person name="Jones S.J."/>
            <person name="Pretorius I.S."/>
            <person name="Schmidt S.A."/>
            <person name="Borneman A.R."/>
        </authorList>
    </citation>
    <scope>NUCLEOTIDE SEQUENCE [LARGE SCALE GENOMIC DNA]</scope>
    <source>
        <strain evidence="2">cv. Chardonnay</strain>
        <tissue evidence="1">Leaf</tissue>
    </source>
</reference>
<name>A0A438H9Z4_VITVI</name>
<protein>
    <submittedName>
        <fullName evidence="1">50S ribosomal protein L21, chloroplastic</fullName>
    </submittedName>
</protein>
<dbReference type="PANTHER" id="PTHR21349:SF8">
    <property type="entry name" value="LARGE RIBOSOMAL SUBUNIT PROTEIN BL21C"/>
    <property type="match status" value="1"/>
</dbReference>
<dbReference type="Proteomes" id="UP000288805">
    <property type="component" value="Unassembled WGS sequence"/>
</dbReference>
<dbReference type="EMBL" id="QGNW01000255">
    <property type="protein sequence ID" value="RVW81274.1"/>
    <property type="molecule type" value="Genomic_DNA"/>
</dbReference>
<dbReference type="GO" id="GO:0005737">
    <property type="term" value="C:cytoplasm"/>
    <property type="evidence" value="ECO:0007669"/>
    <property type="project" value="UniProtKB-ARBA"/>
</dbReference>
<evidence type="ECO:0000313" key="2">
    <source>
        <dbReference type="Proteomes" id="UP000288805"/>
    </source>
</evidence>
<dbReference type="SUPFAM" id="SSF141091">
    <property type="entry name" value="L21p-like"/>
    <property type="match status" value="1"/>
</dbReference>
<dbReference type="InterPro" id="IPR028909">
    <property type="entry name" value="bL21-like"/>
</dbReference>